<dbReference type="NCBIfam" id="TIGR00036">
    <property type="entry name" value="dapB"/>
    <property type="match status" value="1"/>
</dbReference>
<keyword evidence="3 13" id="KW-0028">Amino-acid biosynthesis</keyword>
<dbReference type="PANTHER" id="PTHR20836:SF0">
    <property type="entry name" value="4-HYDROXY-TETRAHYDRODIPICOLINATE REDUCTASE 1, CHLOROPLASTIC-RELATED"/>
    <property type="match status" value="1"/>
</dbReference>
<feature type="binding site" evidence="13">
    <location>
        <begin position="125"/>
        <end position="128"/>
    </location>
    <ligand>
        <name>NAD(+)</name>
        <dbReference type="ChEBI" id="CHEBI:57540"/>
    </ligand>
</feature>
<dbReference type="Gene3D" id="3.30.360.10">
    <property type="entry name" value="Dihydrodipicolinate Reductase, domain 2"/>
    <property type="match status" value="1"/>
</dbReference>
<proteinExistence type="inferred from homology"/>
<comment type="subcellular location">
    <subcellularLocation>
        <location evidence="13">Cytoplasm</location>
    </subcellularLocation>
</comment>
<dbReference type="Proteomes" id="UP000531216">
    <property type="component" value="Unassembled WGS sequence"/>
</dbReference>
<evidence type="ECO:0000259" key="15">
    <source>
        <dbReference type="Pfam" id="PF05173"/>
    </source>
</evidence>
<dbReference type="InterPro" id="IPR036291">
    <property type="entry name" value="NAD(P)-bd_dom_sf"/>
</dbReference>
<feature type="binding site" evidence="13">
    <location>
        <position position="160"/>
    </location>
    <ligand>
        <name>(S)-2,3,4,5-tetrahydrodipicolinate</name>
        <dbReference type="ChEBI" id="CHEBI:16845"/>
    </ligand>
</feature>
<evidence type="ECO:0000256" key="11">
    <source>
        <dbReference type="ARBA" id="ARBA00049080"/>
    </source>
</evidence>
<dbReference type="PROSITE" id="PS01298">
    <property type="entry name" value="DAPB"/>
    <property type="match status" value="1"/>
</dbReference>
<comment type="function">
    <text evidence="13">Catalyzes the conversion of 4-hydroxy-tetrahydrodipicolinate (HTPA) to tetrahydrodipicolinate.</text>
</comment>
<comment type="subunit">
    <text evidence="13">Homotetramer.</text>
</comment>
<dbReference type="GO" id="GO:0051287">
    <property type="term" value="F:NAD binding"/>
    <property type="evidence" value="ECO:0007669"/>
    <property type="project" value="UniProtKB-UniRule"/>
</dbReference>
<evidence type="ECO:0000256" key="3">
    <source>
        <dbReference type="ARBA" id="ARBA00022605"/>
    </source>
</evidence>
<keyword evidence="5 13" id="KW-0220">Diaminopimelate biosynthesis</keyword>
<evidence type="ECO:0000256" key="2">
    <source>
        <dbReference type="ARBA" id="ARBA00022490"/>
    </source>
</evidence>
<dbReference type="HAMAP" id="MF_00102">
    <property type="entry name" value="DapB"/>
    <property type="match status" value="1"/>
</dbReference>
<gene>
    <name evidence="13" type="primary">dapB</name>
    <name evidence="16" type="ORF">GGR05_002063</name>
</gene>
<evidence type="ECO:0000256" key="1">
    <source>
        <dbReference type="ARBA" id="ARBA00006642"/>
    </source>
</evidence>
<dbReference type="Pfam" id="PF01113">
    <property type="entry name" value="DapB_N"/>
    <property type="match status" value="1"/>
</dbReference>
<keyword evidence="8 13" id="KW-0457">Lysine biosynthesis</keyword>
<dbReference type="SUPFAM" id="SSF55347">
    <property type="entry name" value="Glyceraldehyde-3-phosphate dehydrogenase-like, C-terminal domain"/>
    <property type="match status" value="1"/>
</dbReference>
<feature type="domain" description="Dihydrodipicolinate reductase C-terminal" evidence="15">
    <location>
        <begin position="131"/>
        <end position="268"/>
    </location>
</feature>
<evidence type="ECO:0000256" key="12">
    <source>
        <dbReference type="ARBA" id="ARBA00049396"/>
    </source>
</evidence>
<dbReference type="GO" id="GO:0005829">
    <property type="term" value="C:cytosol"/>
    <property type="evidence" value="ECO:0007669"/>
    <property type="project" value="TreeGrafter"/>
</dbReference>
<feature type="binding site" evidence="13">
    <location>
        <begin position="100"/>
        <end position="102"/>
    </location>
    <ligand>
        <name>NAD(+)</name>
        <dbReference type="ChEBI" id="CHEBI:57540"/>
    </ligand>
</feature>
<comment type="pathway">
    <text evidence="9 13">Amino-acid biosynthesis; L-lysine biosynthesis via DAP pathway; (S)-tetrahydrodipicolinate from L-aspartate: step 4/4.</text>
</comment>
<name>A0A7W6FUB2_9HYPH</name>
<evidence type="ECO:0000256" key="7">
    <source>
        <dbReference type="ARBA" id="ARBA00023027"/>
    </source>
</evidence>
<dbReference type="GO" id="GO:0009089">
    <property type="term" value="P:lysine biosynthetic process via diaminopimelate"/>
    <property type="evidence" value="ECO:0007669"/>
    <property type="project" value="UniProtKB-UniRule"/>
</dbReference>
<dbReference type="UniPathway" id="UPA00034">
    <property type="reaction ID" value="UER00018"/>
</dbReference>
<keyword evidence="17" id="KW-1185">Reference proteome</keyword>
<dbReference type="FunFam" id="3.30.360.10:FF:000004">
    <property type="entry name" value="4-hydroxy-tetrahydrodipicolinate reductase"/>
    <property type="match status" value="1"/>
</dbReference>
<dbReference type="Pfam" id="PF05173">
    <property type="entry name" value="DapB_C"/>
    <property type="match status" value="1"/>
</dbReference>
<dbReference type="Gene3D" id="3.40.50.720">
    <property type="entry name" value="NAD(P)-binding Rossmann-like Domain"/>
    <property type="match status" value="1"/>
</dbReference>
<evidence type="ECO:0000256" key="13">
    <source>
        <dbReference type="HAMAP-Rule" id="MF_00102"/>
    </source>
</evidence>
<sequence length="270" mass="27661">MDAMRLVILGAGGRMGRTLVRLASEAPEFAVAAAVERPGSAHLGDDAGTLAGVAALGVPVSDDLEAALREADGVIDFTAPAASVALALQTARRGLVHVIGTTGCSADDDAAIAAAGRDGARIVKSGNMSLGVNLLSVLVEQAARALGPDAFDLEILEMHHRHKVDAPSGTALLLGHAAAAGRGIDLADRSVRVRDGHTGPRPQGTIGFATLRGGSVVGDHEVILAGEGERITLKHHAEDRAIFARGALRAALWARSQPPGLYSMRDVLGL</sequence>
<feature type="active site" description="Proton donor" evidence="13">
    <location>
        <position position="163"/>
    </location>
</feature>
<dbReference type="AlphaFoldDB" id="A0A7W6FUB2"/>
<comment type="catalytic activity">
    <reaction evidence="12 13">
        <text>(S)-2,3,4,5-tetrahydrodipicolinate + NAD(+) + H2O = (2S,4S)-4-hydroxy-2,3,4,5-tetrahydrodipicolinate + NADH + H(+)</text>
        <dbReference type="Rhea" id="RHEA:35323"/>
        <dbReference type="ChEBI" id="CHEBI:15377"/>
        <dbReference type="ChEBI" id="CHEBI:15378"/>
        <dbReference type="ChEBI" id="CHEBI:16845"/>
        <dbReference type="ChEBI" id="CHEBI:57540"/>
        <dbReference type="ChEBI" id="CHEBI:57945"/>
        <dbReference type="ChEBI" id="CHEBI:67139"/>
        <dbReference type="EC" id="1.17.1.8"/>
    </reaction>
</comment>
<dbReference type="GO" id="GO:0008839">
    <property type="term" value="F:4-hydroxy-tetrahydrodipicolinate reductase"/>
    <property type="evidence" value="ECO:0007669"/>
    <property type="project" value="UniProtKB-UniRule"/>
</dbReference>
<feature type="domain" description="Dihydrodipicolinate reductase N-terminal" evidence="14">
    <location>
        <begin position="4"/>
        <end position="128"/>
    </location>
</feature>
<keyword evidence="7 13" id="KW-0520">NAD</keyword>
<evidence type="ECO:0000259" key="14">
    <source>
        <dbReference type="Pfam" id="PF01113"/>
    </source>
</evidence>
<feature type="binding site" evidence="13">
    <location>
        <position position="36"/>
    </location>
    <ligand>
        <name>NAD(+)</name>
        <dbReference type="ChEBI" id="CHEBI:57540"/>
    </ligand>
</feature>
<evidence type="ECO:0000256" key="10">
    <source>
        <dbReference type="ARBA" id="ARBA00038983"/>
    </source>
</evidence>
<dbReference type="InterPro" id="IPR022663">
    <property type="entry name" value="DapB_C"/>
</dbReference>
<dbReference type="PIRSF" id="PIRSF000161">
    <property type="entry name" value="DHPR"/>
    <property type="match status" value="1"/>
</dbReference>
<dbReference type="EMBL" id="JACIDO010000004">
    <property type="protein sequence ID" value="MBB3935913.1"/>
    <property type="molecule type" value="Genomic_DNA"/>
</dbReference>
<dbReference type="GO" id="GO:0016726">
    <property type="term" value="F:oxidoreductase activity, acting on CH or CH2 groups, NAD or NADP as acceptor"/>
    <property type="evidence" value="ECO:0007669"/>
    <property type="project" value="UniProtKB-UniRule"/>
</dbReference>
<evidence type="ECO:0000313" key="16">
    <source>
        <dbReference type="EMBL" id="MBB3935913.1"/>
    </source>
</evidence>
<evidence type="ECO:0000256" key="9">
    <source>
        <dbReference type="ARBA" id="ARBA00037922"/>
    </source>
</evidence>
<dbReference type="EC" id="1.17.1.8" evidence="10 13"/>
<keyword evidence="6 13" id="KW-0560">Oxidoreductase</keyword>
<feature type="active site" description="Proton donor/acceptor" evidence="13">
    <location>
        <position position="159"/>
    </location>
</feature>
<dbReference type="InterPro" id="IPR022664">
    <property type="entry name" value="DapB_N_CS"/>
</dbReference>
<evidence type="ECO:0000256" key="5">
    <source>
        <dbReference type="ARBA" id="ARBA00022915"/>
    </source>
</evidence>
<dbReference type="OrthoDB" id="9790352at2"/>
<protein>
    <recommendedName>
        <fullName evidence="10 13">4-hydroxy-tetrahydrodipicolinate reductase</fullName>
        <shortName evidence="13">HTPA reductase</shortName>
        <ecNumber evidence="10 13">1.17.1.8</ecNumber>
    </recommendedName>
</protein>
<dbReference type="PANTHER" id="PTHR20836">
    <property type="entry name" value="DIHYDRODIPICOLINATE REDUCTASE"/>
    <property type="match status" value="1"/>
</dbReference>
<dbReference type="InterPro" id="IPR023940">
    <property type="entry name" value="DHDPR_bac"/>
</dbReference>
<evidence type="ECO:0000256" key="4">
    <source>
        <dbReference type="ARBA" id="ARBA00022857"/>
    </source>
</evidence>
<dbReference type="InterPro" id="IPR000846">
    <property type="entry name" value="DapB_N"/>
</dbReference>
<dbReference type="RefSeq" id="WP_090963678.1">
    <property type="nucleotide sequence ID" value="NZ_CP181348.1"/>
</dbReference>
<organism evidence="16 17">
    <name type="scientific">Aureimonas phyllosphaerae</name>
    <dbReference type="NCBI Taxonomy" id="1166078"/>
    <lineage>
        <taxon>Bacteria</taxon>
        <taxon>Pseudomonadati</taxon>
        <taxon>Pseudomonadota</taxon>
        <taxon>Alphaproteobacteria</taxon>
        <taxon>Hyphomicrobiales</taxon>
        <taxon>Aurantimonadaceae</taxon>
        <taxon>Aureimonas</taxon>
    </lineage>
</organism>
<feature type="binding site" evidence="13">
    <location>
        <position position="37"/>
    </location>
    <ligand>
        <name>NADP(+)</name>
        <dbReference type="ChEBI" id="CHEBI:58349"/>
    </ligand>
</feature>
<comment type="similarity">
    <text evidence="1 13">Belongs to the DapB family.</text>
</comment>
<evidence type="ECO:0000313" key="17">
    <source>
        <dbReference type="Proteomes" id="UP000531216"/>
    </source>
</evidence>
<dbReference type="CDD" id="cd02274">
    <property type="entry name" value="DHDPR_N"/>
    <property type="match status" value="1"/>
</dbReference>
<comment type="caution">
    <text evidence="13">Was originally thought to be a dihydrodipicolinate reductase (DHDPR), catalyzing the conversion of dihydrodipicolinate to tetrahydrodipicolinate. However, it was shown in E.coli that the substrate of the enzymatic reaction is not dihydrodipicolinate (DHDP) but in fact (2S,4S)-4-hydroxy-2,3,4,5-tetrahydrodipicolinic acid (HTPA), the product released by the DapA-catalyzed reaction.</text>
</comment>
<keyword evidence="2 13" id="KW-0963">Cytoplasm</keyword>
<keyword evidence="4 13" id="KW-0521">NADP</keyword>
<comment type="caution">
    <text evidence="16">The sequence shown here is derived from an EMBL/GenBank/DDBJ whole genome shotgun (WGS) entry which is preliminary data.</text>
</comment>
<feature type="binding site" evidence="13">
    <location>
        <begin position="169"/>
        <end position="170"/>
    </location>
    <ligand>
        <name>(S)-2,3,4,5-tetrahydrodipicolinate</name>
        <dbReference type="ChEBI" id="CHEBI:16845"/>
    </ligand>
</feature>
<dbReference type="GO" id="GO:0050661">
    <property type="term" value="F:NADP binding"/>
    <property type="evidence" value="ECO:0007669"/>
    <property type="project" value="UniProtKB-UniRule"/>
</dbReference>
<dbReference type="SUPFAM" id="SSF51735">
    <property type="entry name" value="NAD(P)-binding Rossmann-fold domains"/>
    <property type="match status" value="1"/>
</dbReference>
<evidence type="ECO:0000256" key="6">
    <source>
        <dbReference type="ARBA" id="ARBA00023002"/>
    </source>
</evidence>
<dbReference type="GO" id="GO:0019877">
    <property type="term" value="P:diaminopimelate biosynthetic process"/>
    <property type="evidence" value="ECO:0007669"/>
    <property type="project" value="UniProtKB-UniRule"/>
</dbReference>
<accession>A0A7W6FUB2</accession>
<feature type="binding site" evidence="13">
    <location>
        <begin position="10"/>
        <end position="15"/>
    </location>
    <ligand>
        <name>NAD(+)</name>
        <dbReference type="ChEBI" id="CHEBI:57540"/>
    </ligand>
</feature>
<evidence type="ECO:0000256" key="8">
    <source>
        <dbReference type="ARBA" id="ARBA00023154"/>
    </source>
</evidence>
<comment type="catalytic activity">
    <reaction evidence="11 13">
        <text>(S)-2,3,4,5-tetrahydrodipicolinate + NADP(+) + H2O = (2S,4S)-4-hydroxy-2,3,4,5-tetrahydrodipicolinate + NADPH + H(+)</text>
        <dbReference type="Rhea" id="RHEA:35331"/>
        <dbReference type="ChEBI" id="CHEBI:15377"/>
        <dbReference type="ChEBI" id="CHEBI:15378"/>
        <dbReference type="ChEBI" id="CHEBI:16845"/>
        <dbReference type="ChEBI" id="CHEBI:57783"/>
        <dbReference type="ChEBI" id="CHEBI:58349"/>
        <dbReference type="ChEBI" id="CHEBI:67139"/>
        <dbReference type="EC" id="1.17.1.8"/>
    </reaction>
</comment>
<reference evidence="16 17" key="1">
    <citation type="submission" date="2020-08" db="EMBL/GenBank/DDBJ databases">
        <title>Genomic Encyclopedia of Type Strains, Phase IV (KMG-IV): sequencing the most valuable type-strain genomes for metagenomic binning, comparative biology and taxonomic classification.</title>
        <authorList>
            <person name="Goeker M."/>
        </authorList>
    </citation>
    <scope>NUCLEOTIDE SEQUENCE [LARGE SCALE GENOMIC DNA]</scope>
    <source>
        <strain evidence="16 17">DSM 25024</strain>
    </source>
</reference>